<evidence type="ECO:0000256" key="1">
    <source>
        <dbReference type="SAM" id="MobiDB-lite"/>
    </source>
</evidence>
<protein>
    <recommendedName>
        <fullName evidence="4">3'-5' exonuclease domain-containing protein</fullName>
    </recommendedName>
</protein>
<accession>A0A818A6Z7</accession>
<evidence type="ECO:0000313" key="3">
    <source>
        <dbReference type="Proteomes" id="UP000663865"/>
    </source>
</evidence>
<gene>
    <name evidence="2" type="ORF">KIK155_LOCUS8155</name>
</gene>
<evidence type="ECO:0008006" key="4">
    <source>
        <dbReference type="Google" id="ProtNLM"/>
    </source>
</evidence>
<proteinExistence type="predicted"/>
<evidence type="ECO:0000313" key="2">
    <source>
        <dbReference type="EMBL" id="CAF3401410.1"/>
    </source>
</evidence>
<feature type="region of interest" description="Disordered" evidence="1">
    <location>
        <begin position="68"/>
        <end position="87"/>
    </location>
</feature>
<reference evidence="2" key="1">
    <citation type="submission" date="2021-02" db="EMBL/GenBank/DDBJ databases">
        <authorList>
            <person name="Nowell W R."/>
        </authorList>
    </citation>
    <scope>NUCLEOTIDE SEQUENCE</scope>
</reference>
<name>A0A818A6Z7_9BILA</name>
<sequence length="87" mass="10398">MNANDIRFLSHYLIPKDWTVHFIDRRTDKKQLEVVQELIENARLFAFDTETMPSFYHPNFQRNQNNKWTNGIWQGLPSQTQPNSCSK</sequence>
<dbReference type="AlphaFoldDB" id="A0A818A6Z7"/>
<comment type="caution">
    <text evidence="2">The sequence shown here is derived from an EMBL/GenBank/DDBJ whole genome shotgun (WGS) entry which is preliminary data.</text>
</comment>
<dbReference type="EMBL" id="CAJNYV010001073">
    <property type="protein sequence ID" value="CAF3401410.1"/>
    <property type="molecule type" value="Genomic_DNA"/>
</dbReference>
<dbReference type="Proteomes" id="UP000663865">
    <property type="component" value="Unassembled WGS sequence"/>
</dbReference>
<organism evidence="2 3">
    <name type="scientific">Rotaria socialis</name>
    <dbReference type="NCBI Taxonomy" id="392032"/>
    <lineage>
        <taxon>Eukaryota</taxon>
        <taxon>Metazoa</taxon>
        <taxon>Spiralia</taxon>
        <taxon>Gnathifera</taxon>
        <taxon>Rotifera</taxon>
        <taxon>Eurotatoria</taxon>
        <taxon>Bdelloidea</taxon>
        <taxon>Philodinida</taxon>
        <taxon>Philodinidae</taxon>
        <taxon>Rotaria</taxon>
    </lineage>
</organism>